<comment type="similarity">
    <text evidence="1 6">Belongs to the type-B carboxylesterase/lipase family.</text>
</comment>
<evidence type="ECO:0000256" key="1">
    <source>
        <dbReference type="ARBA" id="ARBA00005964"/>
    </source>
</evidence>
<evidence type="ECO:0000256" key="6">
    <source>
        <dbReference type="RuleBase" id="RU361235"/>
    </source>
</evidence>
<dbReference type="PROSITE" id="PS00122">
    <property type="entry name" value="CARBOXYLESTERASE_B_1"/>
    <property type="match status" value="1"/>
</dbReference>
<dbReference type="PANTHER" id="PTHR43142:SF1">
    <property type="entry name" value="CARBOXYLIC ESTER HYDROLASE"/>
    <property type="match status" value="1"/>
</dbReference>
<keyword evidence="2" id="KW-0719">Serine esterase</keyword>
<proteinExistence type="inferred from homology"/>
<keyword evidence="5" id="KW-0325">Glycoprotein</keyword>
<comment type="caution">
    <text evidence="8">The sequence shown here is derived from an EMBL/GenBank/DDBJ whole genome shotgun (WGS) entry which is preliminary data.</text>
</comment>
<dbReference type="EC" id="3.1.1.-" evidence="6"/>
<dbReference type="Proteomes" id="UP000051574">
    <property type="component" value="Unassembled WGS sequence"/>
</dbReference>
<dbReference type="OrthoDB" id="6846267at2759"/>
<evidence type="ECO:0000256" key="3">
    <source>
        <dbReference type="ARBA" id="ARBA00022801"/>
    </source>
</evidence>
<dbReference type="InterPro" id="IPR019826">
    <property type="entry name" value="Carboxylesterase_B_AS"/>
</dbReference>
<organism evidence="8 9">
    <name type="scientific">Oryctes borbonicus</name>
    <dbReference type="NCBI Taxonomy" id="1629725"/>
    <lineage>
        <taxon>Eukaryota</taxon>
        <taxon>Metazoa</taxon>
        <taxon>Ecdysozoa</taxon>
        <taxon>Arthropoda</taxon>
        <taxon>Hexapoda</taxon>
        <taxon>Insecta</taxon>
        <taxon>Pterygota</taxon>
        <taxon>Neoptera</taxon>
        <taxon>Endopterygota</taxon>
        <taxon>Coleoptera</taxon>
        <taxon>Polyphaga</taxon>
        <taxon>Scarabaeiformia</taxon>
        <taxon>Scarabaeidae</taxon>
        <taxon>Dynastinae</taxon>
        <taxon>Oryctes</taxon>
    </lineage>
</organism>
<evidence type="ECO:0000259" key="7">
    <source>
        <dbReference type="Pfam" id="PF00135"/>
    </source>
</evidence>
<dbReference type="Gene3D" id="3.40.50.1820">
    <property type="entry name" value="alpha/beta hydrolase"/>
    <property type="match status" value="1"/>
</dbReference>
<evidence type="ECO:0000256" key="4">
    <source>
        <dbReference type="ARBA" id="ARBA00023157"/>
    </source>
</evidence>
<evidence type="ECO:0000256" key="5">
    <source>
        <dbReference type="ARBA" id="ARBA00023180"/>
    </source>
</evidence>
<keyword evidence="9" id="KW-1185">Reference proteome</keyword>
<feature type="domain" description="Carboxylesterase type B" evidence="7">
    <location>
        <begin position="6"/>
        <end position="391"/>
    </location>
</feature>
<gene>
    <name evidence="8" type="ORF">AMK59_2216</name>
</gene>
<evidence type="ECO:0000256" key="2">
    <source>
        <dbReference type="ARBA" id="ARBA00022487"/>
    </source>
</evidence>
<evidence type="ECO:0000313" key="8">
    <source>
        <dbReference type="EMBL" id="KRT86023.1"/>
    </source>
</evidence>
<dbReference type="GO" id="GO:0052689">
    <property type="term" value="F:carboxylic ester hydrolase activity"/>
    <property type="evidence" value="ECO:0007669"/>
    <property type="project" value="UniProtKB-KW"/>
</dbReference>
<dbReference type="SUPFAM" id="SSF53474">
    <property type="entry name" value="alpha/beta-Hydrolases"/>
    <property type="match status" value="1"/>
</dbReference>
<reference evidence="8 9" key="1">
    <citation type="submission" date="2015-09" db="EMBL/GenBank/DDBJ databases">
        <title>Draft genome of the scarab beetle Oryctes borbonicus.</title>
        <authorList>
            <person name="Meyer J.M."/>
            <person name="Markov G.V."/>
            <person name="Baskaran P."/>
            <person name="Herrmann M."/>
            <person name="Sommer R.J."/>
            <person name="Roedelsperger C."/>
        </authorList>
    </citation>
    <scope>NUCLEOTIDE SEQUENCE [LARGE SCALE GENOMIC DNA]</scope>
    <source>
        <strain evidence="8">OB123</strain>
        <tissue evidence="8">Whole animal</tissue>
    </source>
</reference>
<keyword evidence="3 6" id="KW-0378">Hydrolase</keyword>
<dbReference type="Pfam" id="PF00135">
    <property type="entry name" value="COesterase"/>
    <property type="match status" value="1"/>
</dbReference>
<dbReference type="AlphaFoldDB" id="A0A0T6BGL2"/>
<protein>
    <recommendedName>
        <fullName evidence="6">Carboxylic ester hydrolase</fullName>
        <ecNumber evidence="6">3.1.1.-</ecNumber>
    </recommendedName>
</protein>
<accession>A0A0T6BGL2</accession>
<keyword evidence="4" id="KW-1015">Disulfide bond</keyword>
<evidence type="ECO:0000313" key="9">
    <source>
        <dbReference type="Proteomes" id="UP000051574"/>
    </source>
</evidence>
<name>A0A0T6BGL2_9SCAR</name>
<dbReference type="InterPro" id="IPR029058">
    <property type="entry name" value="AB_hydrolase_fold"/>
</dbReference>
<dbReference type="PANTHER" id="PTHR43142">
    <property type="entry name" value="CARBOXYLIC ESTER HYDROLASE"/>
    <property type="match status" value="1"/>
</dbReference>
<dbReference type="InterPro" id="IPR002018">
    <property type="entry name" value="CarbesteraseB"/>
</dbReference>
<dbReference type="EMBL" id="LJIG01000917">
    <property type="protein sequence ID" value="KRT86023.1"/>
    <property type="molecule type" value="Genomic_DNA"/>
</dbReference>
<sequence length="422" mass="47833">MLGDPNDMSGPSKLMDRDIIYINFNYRLGPLGFYSTGDSILPGNYGLKDQVFALQWIRKNIEKFGGNPESVTITGSSAGGASVHVHYFSELSKDLFHRGWVSSGSALNPWAIKEDPTINAKMLAKEVGCQSDSVKLLLQCLRERPALQIQEAVKVTYKDWLVPLSPFGPTIEPLLPTSFLTAHPYTFLTSSLVTNVPTMFVATTAEGLLPSILYYERFNELNERHEFLFPFMLEYSSYNKTFQEDITEKISEYYFEYDPIEKGNFEKFVKLCSHRLFENGIEKSIKLQSKASTSNVFFMHMAIGSFIPGLEYLGVPHAADTIFYFDIVLNNATLSSREIKMKDILLDMMVNFAKTGKPDVRDIDFGPNIEDDELEYLFIKGPNDIEMKRSRSLGGLNFWDSLGLNEYQNLYNHGVNTDNNST</sequence>